<keyword evidence="3" id="KW-1185">Reference proteome</keyword>
<proteinExistence type="predicted"/>
<accession>A0A5E4QQ84</accession>
<feature type="region of interest" description="Disordered" evidence="1">
    <location>
        <begin position="753"/>
        <end position="783"/>
    </location>
</feature>
<evidence type="ECO:0000313" key="2">
    <source>
        <dbReference type="EMBL" id="VVD00077.1"/>
    </source>
</evidence>
<evidence type="ECO:0000313" key="3">
    <source>
        <dbReference type="Proteomes" id="UP000324832"/>
    </source>
</evidence>
<name>A0A5E4QQ84_9NEOP</name>
<feature type="region of interest" description="Disordered" evidence="1">
    <location>
        <begin position="106"/>
        <end position="145"/>
    </location>
</feature>
<dbReference type="AlphaFoldDB" id="A0A5E4QQ84"/>
<reference evidence="2 3" key="1">
    <citation type="submission" date="2017-07" db="EMBL/GenBank/DDBJ databases">
        <authorList>
            <person name="Talla V."/>
            <person name="Backstrom N."/>
        </authorList>
    </citation>
    <scope>NUCLEOTIDE SEQUENCE [LARGE SCALE GENOMIC DNA]</scope>
</reference>
<feature type="compositionally biased region" description="Low complexity" evidence="1">
    <location>
        <begin position="121"/>
        <end position="140"/>
    </location>
</feature>
<evidence type="ECO:0000256" key="1">
    <source>
        <dbReference type="SAM" id="MobiDB-lite"/>
    </source>
</evidence>
<sequence>MSYTTTKMVPGETILLAIYIQGSFVTRCWRYSGGKLAQPATQLEDKMQPQGGTTSLVMSAASLPTTQSTLPLHSSMTSLPTIPVATIQPMQKTSEALKPPEESITLPLLPEKPETPKFIQPKPISTKISPSSIPNPSPSIATTKQGQVSYPNYSRYMPYSAPIYSAFQPVSYPSIVQPTTTAVQQPTPSPTNTFTTTPTSAFTSPNVFVSVTNEALEAKNSVLAMDQNKNHANSGASSIGDIKIAQKNIENLFPSKTTSPVLKQEMKNSTNEQQKNITPASHETHQTTAPLIDNETNKKIPAERFSLKTSIPICKIDFKCVNPSDNFLCTSKQKTIFNPLFNTSSHDNTNNISIQGSSDKKEIEDKIDNNVTNSTISTLLTAAEVINQSETKTTDVETKDNDDNFLQCSKSQAKPIFNPLNIESSTIHKIQNDVLTERDQTGQIVLIQNKKSCNNKMLLTIQQQPPHLMIQRTPVEPKNMQTPSRPSSIQTKKCKEELVNSSGTSSKVVSLKRMHQDNCDENDFENLITENQIYGNKIVVREKSQGILQEKDVKPKSNTEIYISTENKNVLVQPNFVYLSKVPTNVMMIKKSNQTSSDNNKFKMSVHENKESFENILNEGQINTSKPVSNDEVNIQNTQNLENANKDDTVIFHTPTPKILMNPKIVYKMPFIIDADINNIKDSSNTKCTNMKEEKNNLSPKQAHDKVYFACQMDSKSQPKLLITNIRPNISKCDEMSTIDSYEKKKRLKRLKYLTKRETKDSMDNKKQKQKEPEEDNSDHILTPEKMVIEMYYEFMTKNRQAVDSESDYGDDDDITEYNKIIDNFGSHKENRHGKKQFLSTFRLATSEEYQEKIMAREERSIKSDAVASAYISVGRIDRLKNEITPVLSFMKPKNLSQNVVKFLEEKGIRQRTYEAAWHGVISERKRRATCWEKLRPKLPKQVPTSSELSDTTAQLKIMHEIKHHVNENNKLIIKRIDFCLEDGGSIKELAEQNFSELNKLSQMADTSVKHFSGHDVKKLDFNPGYDFEKIQTVGRPLQNFTEITVPNIYKIFSIKSVETAVTSKYTDDVGASTNEDKLLKDEERVRDFGSQVSLPTPWPGIEAFTQSYKEYEAARTRDMAELSRRNTCLRVESAHVTRNASRDSERAKVLLTELNNLANEEASVRHSIHKLYAAIDIVNNYCE</sequence>
<organism evidence="2 3">
    <name type="scientific">Leptidea sinapis</name>
    <dbReference type="NCBI Taxonomy" id="189913"/>
    <lineage>
        <taxon>Eukaryota</taxon>
        <taxon>Metazoa</taxon>
        <taxon>Ecdysozoa</taxon>
        <taxon>Arthropoda</taxon>
        <taxon>Hexapoda</taxon>
        <taxon>Insecta</taxon>
        <taxon>Pterygota</taxon>
        <taxon>Neoptera</taxon>
        <taxon>Endopterygota</taxon>
        <taxon>Lepidoptera</taxon>
        <taxon>Glossata</taxon>
        <taxon>Ditrysia</taxon>
        <taxon>Papilionoidea</taxon>
        <taxon>Pieridae</taxon>
        <taxon>Dismorphiinae</taxon>
        <taxon>Leptidea</taxon>
    </lineage>
</organism>
<feature type="compositionally biased region" description="Basic and acidic residues" evidence="1">
    <location>
        <begin position="755"/>
        <end position="783"/>
    </location>
</feature>
<dbReference type="EMBL" id="FZQP02004444">
    <property type="protein sequence ID" value="VVD00077.1"/>
    <property type="molecule type" value="Genomic_DNA"/>
</dbReference>
<gene>
    <name evidence="2" type="ORF">LSINAPIS_LOCUS10788</name>
</gene>
<dbReference type="Proteomes" id="UP000324832">
    <property type="component" value="Unassembled WGS sequence"/>
</dbReference>
<protein>
    <submittedName>
        <fullName evidence="2">Uncharacterized protein</fullName>
    </submittedName>
</protein>